<protein>
    <submittedName>
        <fullName evidence="3">Uncharacterized protein DUF3618</fullName>
    </submittedName>
</protein>
<proteinExistence type="predicted"/>
<keyword evidence="2" id="KW-0472">Membrane</keyword>
<keyword evidence="2" id="KW-1133">Transmembrane helix</keyword>
<evidence type="ECO:0000313" key="4">
    <source>
        <dbReference type="Proteomes" id="UP000320209"/>
    </source>
</evidence>
<feature type="region of interest" description="Disordered" evidence="1">
    <location>
        <begin position="1"/>
        <end position="22"/>
    </location>
</feature>
<accession>A0A543A8Q5</accession>
<dbReference type="AlphaFoldDB" id="A0A543A8Q5"/>
<dbReference type="Gene3D" id="1.20.120.20">
    <property type="entry name" value="Apolipoprotein"/>
    <property type="match status" value="1"/>
</dbReference>
<feature type="region of interest" description="Disordered" evidence="1">
    <location>
        <begin position="48"/>
        <end position="95"/>
    </location>
</feature>
<sequence>MTAPKHSGGTGAGGRKPGVEAIQADIEQTREQLGETVDELAAKLDVKSKTKARAADVKSQANEKAKLVQERATELGQSAKDSATDSQGNPKPSVLGGAASVAAVVLGVIVLASIRKKRRGSHGS</sequence>
<evidence type="ECO:0000256" key="2">
    <source>
        <dbReference type="SAM" id="Phobius"/>
    </source>
</evidence>
<dbReference type="Pfam" id="PF12277">
    <property type="entry name" value="DUF3618"/>
    <property type="match status" value="1"/>
</dbReference>
<dbReference type="OrthoDB" id="3786861at2"/>
<dbReference type="InterPro" id="IPR022062">
    <property type="entry name" value="DUF3618"/>
</dbReference>
<reference evidence="3 4" key="1">
    <citation type="submission" date="2019-06" db="EMBL/GenBank/DDBJ databases">
        <title>Sequencing the genomes of 1000 actinobacteria strains.</title>
        <authorList>
            <person name="Klenk H.-P."/>
        </authorList>
    </citation>
    <scope>NUCLEOTIDE SEQUENCE [LARGE SCALE GENOMIC DNA]</scope>
    <source>
        <strain evidence="3 4">DSM 25218</strain>
    </source>
</reference>
<comment type="caution">
    <text evidence="3">The sequence shown here is derived from an EMBL/GenBank/DDBJ whole genome shotgun (WGS) entry which is preliminary data.</text>
</comment>
<evidence type="ECO:0000256" key="1">
    <source>
        <dbReference type="SAM" id="MobiDB-lite"/>
    </source>
</evidence>
<keyword evidence="2" id="KW-0812">Transmembrane</keyword>
<feature type="compositionally biased region" description="Polar residues" evidence="1">
    <location>
        <begin position="75"/>
        <end position="90"/>
    </location>
</feature>
<gene>
    <name evidence="3" type="ORF">FB381_2878</name>
</gene>
<dbReference type="Proteomes" id="UP000320209">
    <property type="component" value="Unassembled WGS sequence"/>
</dbReference>
<dbReference type="EMBL" id="VFOV01000001">
    <property type="protein sequence ID" value="TQL68977.1"/>
    <property type="molecule type" value="Genomic_DNA"/>
</dbReference>
<evidence type="ECO:0000313" key="3">
    <source>
        <dbReference type="EMBL" id="TQL68977.1"/>
    </source>
</evidence>
<keyword evidence="4" id="KW-1185">Reference proteome</keyword>
<organism evidence="3 4">
    <name type="scientific">Nocardioides albertanoniae</name>
    <dbReference type="NCBI Taxonomy" id="1175486"/>
    <lineage>
        <taxon>Bacteria</taxon>
        <taxon>Bacillati</taxon>
        <taxon>Actinomycetota</taxon>
        <taxon>Actinomycetes</taxon>
        <taxon>Propionibacteriales</taxon>
        <taxon>Nocardioidaceae</taxon>
        <taxon>Nocardioides</taxon>
    </lineage>
</organism>
<feature type="transmembrane region" description="Helical" evidence="2">
    <location>
        <begin position="94"/>
        <end position="114"/>
    </location>
</feature>
<dbReference type="RefSeq" id="WP_141780902.1">
    <property type="nucleotide sequence ID" value="NZ_VFOV01000001.1"/>
</dbReference>
<name>A0A543A8Q5_9ACTN</name>
<feature type="compositionally biased region" description="Basic and acidic residues" evidence="1">
    <location>
        <begin position="48"/>
        <end position="73"/>
    </location>
</feature>